<dbReference type="PANTHER" id="PTHR24353:SF37">
    <property type="entry name" value="CAMP-DEPENDENT PROTEIN KINASE CATALYTIC SUBUNIT PRKX"/>
    <property type="match status" value="1"/>
</dbReference>
<dbReference type="GO" id="GO:0005524">
    <property type="term" value="F:ATP binding"/>
    <property type="evidence" value="ECO:0007669"/>
    <property type="project" value="UniProtKB-UniRule"/>
</dbReference>
<comment type="similarity">
    <text evidence="7">Belongs to the protein kinase superfamily.</text>
</comment>
<evidence type="ECO:0000259" key="8">
    <source>
        <dbReference type="PROSITE" id="PS50011"/>
    </source>
</evidence>
<accession>A0A7S4K6R2</accession>
<dbReference type="FunFam" id="3.30.200.20:FF:000042">
    <property type="entry name" value="Aurora kinase A"/>
    <property type="match status" value="1"/>
</dbReference>
<keyword evidence="1 7" id="KW-0723">Serine/threonine-protein kinase</keyword>
<dbReference type="SUPFAM" id="SSF56112">
    <property type="entry name" value="Protein kinase-like (PK-like)"/>
    <property type="match status" value="1"/>
</dbReference>
<sequence length="357" mass="40576">MKLFKKPSTKASHADELPVKLSEEFVKEEEAKRMELKGCSFADFEVKKTLGTGSFGRVRLVKHKKSGRVYALKMLSKALVLRTKQLDHVLCEKEVLEALSFPFIVNVYASFQDELYLYLVLEYSIGGEFFTHLRKANRFPNDTARFYAAGVILTFEYLHNRNIVYRDLKPENLLLDAHGHLKVCDFGFAKTVEPGTNTWTLCGTPEYLAPEIILNKGHGKAVDWWALGVLIFEMLAGYPPFYAEDRMQLYQSILAGKIDYPRHIKKEAKDLISRLLTSDLSRRLGNLKGGALDIRTHAWFKGFDWEALINRTMSAPISINVRSADDASMFDDYDDDDGPDIGAGKVRPDQQQLFAGF</sequence>
<keyword evidence="5 6" id="KW-0067">ATP-binding</keyword>
<dbReference type="PROSITE" id="PS50011">
    <property type="entry name" value="PROTEIN_KINASE_DOM"/>
    <property type="match status" value="1"/>
</dbReference>
<dbReference type="Gene3D" id="3.30.200.20">
    <property type="entry name" value="Phosphorylase Kinase, domain 1"/>
    <property type="match status" value="1"/>
</dbReference>
<name>A0A7S4K6R2_GUITH</name>
<dbReference type="GO" id="GO:0004691">
    <property type="term" value="F:cAMP-dependent protein kinase activity"/>
    <property type="evidence" value="ECO:0007669"/>
    <property type="project" value="TreeGrafter"/>
</dbReference>
<protein>
    <submittedName>
        <fullName evidence="10">Uncharacterized protein</fullName>
    </submittedName>
</protein>
<dbReference type="InterPro" id="IPR011009">
    <property type="entry name" value="Kinase-like_dom_sf"/>
</dbReference>
<dbReference type="GO" id="GO:0005952">
    <property type="term" value="C:cAMP-dependent protein kinase complex"/>
    <property type="evidence" value="ECO:0007669"/>
    <property type="project" value="TreeGrafter"/>
</dbReference>
<evidence type="ECO:0000256" key="3">
    <source>
        <dbReference type="ARBA" id="ARBA00022741"/>
    </source>
</evidence>
<feature type="domain" description="Protein kinase" evidence="8">
    <location>
        <begin position="44"/>
        <end position="300"/>
    </location>
</feature>
<keyword evidence="3 6" id="KW-0547">Nucleotide-binding</keyword>
<evidence type="ECO:0000256" key="6">
    <source>
        <dbReference type="PROSITE-ProRule" id="PRU10141"/>
    </source>
</evidence>
<dbReference type="InterPro" id="IPR000719">
    <property type="entry name" value="Prot_kinase_dom"/>
</dbReference>
<evidence type="ECO:0000256" key="2">
    <source>
        <dbReference type="ARBA" id="ARBA00022679"/>
    </source>
</evidence>
<keyword evidence="2" id="KW-0808">Transferase</keyword>
<dbReference type="GO" id="GO:0009653">
    <property type="term" value="P:anatomical structure morphogenesis"/>
    <property type="evidence" value="ECO:0007669"/>
    <property type="project" value="UniProtKB-ARBA"/>
</dbReference>
<dbReference type="AlphaFoldDB" id="A0A7S4K6R2"/>
<dbReference type="InterPro" id="IPR017441">
    <property type="entry name" value="Protein_kinase_ATP_BS"/>
</dbReference>
<dbReference type="CDD" id="cd05580">
    <property type="entry name" value="STKc_PKA_like"/>
    <property type="match status" value="1"/>
</dbReference>
<dbReference type="SMART" id="SM00220">
    <property type="entry name" value="S_TKc"/>
    <property type="match status" value="1"/>
</dbReference>
<dbReference type="PANTHER" id="PTHR24353">
    <property type="entry name" value="CYCLIC NUCLEOTIDE-DEPENDENT PROTEIN KINASE"/>
    <property type="match status" value="1"/>
</dbReference>
<evidence type="ECO:0000256" key="4">
    <source>
        <dbReference type="ARBA" id="ARBA00022777"/>
    </source>
</evidence>
<evidence type="ECO:0000256" key="1">
    <source>
        <dbReference type="ARBA" id="ARBA00022527"/>
    </source>
</evidence>
<feature type="domain" description="AGC-kinase C-terminal" evidence="9">
    <location>
        <begin position="301"/>
        <end position="357"/>
    </location>
</feature>
<feature type="binding site" evidence="6">
    <location>
        <position position="73"/>
    </location>
    <ligand>
        <name>ATP</name>
        <dbReference type="ChEBI" id="CHEBI:30616"/>
    </ligand>
</feature>
<dbReference type="Pfam" id="PF00069">
    <property type="entry name" value="Pkinase"/>
    <property type="match status" value="1"/>
</dbReference>
<evidence type="ECO:0000256" key="7">
    <source>
        <dbReference type="RuleBase" id="RU000304"/>
    </source>
</evidence>
<evidence type="ECO:0000313" key="10">
    <source>
        <dbReference type="EMBL" id="CAE2285436.1"/>
    </source>
</evidence>
<dbReference type="FunFam" id="1.10.510.10:FF:000005">
    <property type="entry name" value="cAMP-dependent protein kinase catalytic subunit alpha"/>
    <property type="match status" value="1"/>
</dbReference>
<organism evidence="10">
    <name type="scientific">Guillardia theta</name>
    <name type="common">Cryptophyte</name>
    <name type="synonym">Cryptomonas phi</name>
    <dbReference type="NCBI Taxonomy" id="55529"/>
    <lineage>
        <taxon>Eukaryota</taxon>
        <taxon>Cryptophyceae</taxon>
        <taxon>Pyrenomonadales</taxon>
        <taxon>Geminigeraceae</taxon>
        <taxon>Guillardia</taxon>
    </lineage>
</organism>
<dbReference type="PROSITE" id="PS51285">
    <property type="entry name" value="AGC_KINASE_CTER"/>
    <property type="match status" value="1"/>
</dbReference>
<dbReference type="InterPro" id="IPR000961">
    <property type="entry name" value="AGC-kinase_C"/>
</dbReference>
<evidence type="ECO:0000259" key="9">
    <source>
        <dbReference type="PROSITE" id="PS51285"/>
    </source>
</evidence>
<dbReference type="EMBL" id="HBKN01012788">
    <property type="protein sequence ID" value="CAE2285436.1"/>
    <property type="molecule type" value="Transcribed_RNA"/>
</dbReference>
<keyword evidence="4" id="KW-0418">Kinase</keyword>
<dbReference type="PROSITE" id="PS00107">
    <property type="entry name" value="PROTEIN_KINASE_ATP"/>
    <property type="match status" value="1"/>
</dbReference>
<dbReference type="Gene3D" id="1.10.510.10">
    <property type="entry name" value="Transferase(Phosphotransferase) domain 1"/>
    <property type="match status" value="1"/>
</dbReference>
<dbReference type="InterPro" id="IPR008271">
    <property type="entry name" value="Ser/Thr_kinase_AS"/>
</dbReference>
<reference evidence="10" key="1">
    <citation type="submission" date="2021-01" db="EMBL/GenBank/DDBJ databases">
        <authorList>
            <person name="Corre E."/>
            <person name="Pelletier E."/>
            <person name="Niang G."/>
            <person name="Scheremetjew M."/>
            <person name="Finn R."/>
            <person name="Kale V."/>
            <person name="Holt S."/>
            <person name="Cochrane G."/>
            <person name="Meng A."/>
            <person name="Brown T."/>
            <person name="Cohen L."/>
        </authorList>
    </citation>
    <scope>NUCLEOTIDE SEQUENCE</scope>
    <source>
        <strain evidence="10">CCMP 2712</strain>
    </source>
</reference>
<proteinExistence type="inferred from homology"/>
<dbReference type="PROSITE" id="PS00108">
    <property type="entry name" value="PROTEIN_KINASE_ST"/>
    <property type="match status" value="1"/>
</dbReference>
<evidence type="ECO:0000256" key="5">
    <source>
        <dbReference type="ARBA" id="ARBA00022840"/>
    </source>
</evidence>
<gene>
    <name evidence="10" type="ORF">GTHE00462_LOCUS9968</name>
</gene>